<dbReference type="RefSeq" id="WP_281833284.1">
    <property type="nucleotide sequence ID" value="NZ_BSDY01000002.1"/>
</dbReference>
<feature type="domain" description="Rhodanese" evidence="3">
    <location>
        <begin position="310"/>
        <end position="433"/>
    </location>
</feature>
<dbReference type="Proteomes" id="UP001144471">
    <property type="component" value="Unassembled WGS sequence"/>
</dbReference>
<reference evidence="4" key="1">
    <citation type="submission" date="2022-12" db="EMBL/GenBank/DDBJ databases">
        <title>Reference genome sequencing for broad-spectrum identification of bacterial and archaeal isolates by mass spectrometry.</title>
        <authorList>
            <person name="Sekiguchi Y."/>
            <person name="Tourlousse D.M."/>
        </authorList>
    </citation>
    <scope>NUCLEOTIDE SEQUENCE</scope>
    <source>
        <strain evidence="4">10succ1</strain>
    </source>
</reference>
<evidence type="ECO:0000313" key="4">
    <source>
        <dbReference type="EMBL" id="GLI55048.1"/>
    </source>
</evidence>
<organism evidence="4 5">
    <name type="scientific">Propionigenium maris DSM 9537</name>
    <dbReference type="NCBI Taxonomy" id="1123000"/>
    <lineage>
        <taxon>Bacteria</taxon>
        <taxon>Fusobacteriati</taxon>
        <taxon>Fusobacteriota</taxon>
        <taxon>Fusobacteriia</taxon>
        <taxon>Fusobacteriales</taxon>
        <taxon>Fusobacteriaceae</taxon>
        <taxon>Propionigenium</taxon>
    </lineage>
</organism>
<dbReference type="PANTHER" id="PTHR11364">
    <property type="entry name" value="THIOSULFATE SULFERTANSFERASE"/>
    <property type="match status" value="1"/>
</dbReference>
<dbReference type="CDD" id="cd01448">
    <property type="entry name" value="TST_Repeat_1"/>
    <property type="match status" value="1"/>
</dbReference>
<dbReference type="InterPro" id="IPR045078">
    <property type="entry name" value="TST/MPST-like"/>
</dbReference>
<gene>
    <name evidence="4" type="ORF">PM10SUCC1_05630</name>
</gene>
<evidence type="ECO:0000256" key="1">
    <source>
        <dbReference type="ARBA" id="ARBA00022679"/>
    </source>
</evidence>
<dbReference type="Pfam" id="PF00581">
    <property type="entry name" value="Rhodanese"/>
    <property type="match status" value="3"/>
</dbReference>
<dbReference type="SUPFAM" id="SSF52821">
    <property type="entry name" value="Rhodanese/Cell cycle control phosphatase"/>
    <property type="match status" value="3"/>
</dbReference>
<proteinExistence type="predicted"/>
<comment type="caution">
    <text evidence="4">The sequence shown here is derived from an EMBL/GenBank/DDBJ whole genome shotgun (WGS) entry which is preliminary data.</text>
</comment>
<feature type="domain" description="Rhodanese" evidence="3">
    <location>
        <begin position="187"/>
        <end position="276"/>
    </location>
</feature>
<name>A0A9W6GIZ5_9FUSO</name>
<dbReference type="SMART" id="SM00450">
    <property type="entry name" value="RHOD"/>
    <property type="match status" value="3"/>
</dbReference>
<dbReference type="PROSITE" id="PS50206">
    <property type="entry name" value="RHODANESE_3"/>
    <property type="match status" value="3"/>
</dbReference>
<dbReference type="PANTHER" id="PTHR11364:SF27">
    <property type="entry name" value="SULFURTRANSFERASE"/>
    <property type="match status" value="1"/>
</dbReference>
<dbReference type="InterPro" id="IPR036873">
    <property type="entry name" value="Rhodanese-like_dom_sf"/>
</dbReference>
<dbReference type="EMBL" id="BSDY01000002">
    <property type="protein sequence ID" value="GLI55048.1"/>
    <property type="molecule type" value="Genomic_DNA"/>
</dbReference>
<dbReference type="Gene3D" id="3.40.250.10">
    <property type="entry name" value="Rhodanese-like domain"/>
    <property type="match status" value="3"/>
</dbReference>
<dbReference type="InterPro" id="IPR001763">
    <property type="entry name" value="Rhodanese-like_dom"/>
</dbReference>
<feature type="domain" description="Rhodanese" evidence="3">
    <location>
        <begin position="37"/>
        <end position="135"/>
    </location>
</feature>
<keyword evidence="5" id="KW-1185">Reference proteome</keyword>
<evidence type="ECO:0000313" key="5">
    <source>
        <dbReference type="Proteomes" id="UP001144471"/>
    </source>
</evidence>
<keyword evidence="1" id="KW-0808">Transferase</keyword>
<protein>
    <submittedName>
        <fullName evidence="4">Thiosulfate sulfurtransferase</fullName>
    </submittedName>
</protein>
<sequence>MIKKLFLISMFFIKKVSSFSDGNLNQVDTDFVLSKLKSKEWIVLDARLSDAYNGWKMDGLKKGGHIKGAKDFSYTWTSEKETLIKSNMNERGISKEKNIILYDSNQKDYMEVAKYLKNKGFKKIYYYNLNNKVIESLEMNSYPNYQLLVPAWWVKDLIDGNSPETYSGGRFKIFETSWGNLKDSAFYIANHIPTSVHINTDEVESAPEWTLNSDEELIEFSKNNGIHRDVTIVLYGDNVMASYRIAAILKYIGIKDVRVLNGGFKAWKRERYPTEKGINKKVHLTDIGIETVVNNSMVLTVEEALENVENNNNFQLVDIRSWNEHNGLESGYTYFHKKGRPKGAIWGRAGTSSVTLEDYRNPDDTMKNGYLIVEMWKNLNLDLDADKEVAFFCGSGWRAAEVLIYSQVMGFENTSLYSDGWMGWSANPENPFEVGE</sequence>
<dbReference type="GO" id="GO:0004792">
    <property type="term" value="F:thiosulfate-cyanide sulfurtransferase activity"/>
    <property type="evidence" value="ECO:0007669"/>
    <property type="project" value="TreeGrafter"/>
</dbReference>
<evidence type="ECO:0000259" key="3">
    <source>
        <dbReference type="PROSITE" id="PS50206"/>
    </source>
</evidence>
<keyword evidence="2" id="KW-0677">Repeat</keyword>
<dbReference type="AlphaFoldDB" id="A0A9W6GIZ5"/>
<evidence type="ECO:0000256" key="2">
    <source>
        <dbReference type="ARBA" id="ARBA00022737"/>
    </source>
</evidence>
<accession>A0A9W6GIZ5</accession>